<evidence type="ECO:0000259" key="2">
    <source>
        <dbReference type="Pfam" id="PF20789"/>
    </source>
</evidence>
<dbReference type="Proteomes" id="UP001595891">
    <property type="component" value="Unassembled WGS sequence"/>
</dbReference>
<dbReference type="InterPro" id="IPR052389">
    <property type="entry name" value="Sec_Metab_Biosynth-Assoc"/>
</dbReference>
<sequence>MGIFQEATAVRRVTPGGGEFAATLDRQWSVGGKLHGGYLLAVLGRAAGEASGAAHPHVTAVSGSFLAPPGPGPAEVLVETLRAGKSVTQVRARLAQDGRPCVEALIALGLLDESGPWWSGTEPVDLPDEQECVRTPPVSPGGDFEVPLMEVVEQRLDPGHLAFTAGAPSRQGVISGYQRLADGTDWDPLSLLVALDPVPPVSYDLGISGWAPTVQFTAYVRRLPVPGPVRVRMRSLDVSGGRMDEVANAWDAKGRLVAQASQLAAVRVPDAG</sequence>
<dbReference type="PANTHER" id="PTHR38110">
    <property type="entry name" value="CHROMOSOME 23, WHOLE GENOME SHOTGUN SEQUENCE"/>
    <property type="match status" value="1"/>
</dbReference>
<dbReference type="EMBL" id="JBHSFN010000020">
    <property type="protein sequence ID" value="MFC4590017.1"/>
    <property type="molecule type" value="Genomic_DNA"/>
</dbReference>
<evidence type="ECO:0000313" key="4">
    <source>
        <dbReference type="Proteomes" id="UP001595891"/>
    </source>
</evidence>
<dbReference type="InterPro" id="IPR042171">
    <property type="entry name" value="Acyl-CoA_hotdog"/>
</dbReference>
<keyword evidence="4" id="KW-1185">Reference proteome</keyword>
<gene>
    <name evidence="3" type="ORF">ACFO8L_28270</name>
</gene>
<dbReference type="Pfam" id="PF20789">
    <property type="entry name" value="4HBT_3C"/>
    <property type="match status" value="1"/>
</dbReference>
<dbReference type="InterPro" id="IPR049450">
    <property type="entry name" value="ACOT8-like_C"/>
</dbReference>
<evidence type="ECO:0000259" key="1">
    <source>
        <dbReference type="Pfam" id="PF13622"/>
    </source>
</evidence>
<evidence type="ECO:0000313" key="3">
    <source>
        <dbReference type="EMBL" id="MFC4590017.1"/>
    </source>
</evidence>
<dbReference type="InterPro" id="IPR029069">
    <property type="entry name" value="HotDog_dom_sf"/>
</dbReference>
<reference evidence="4" key="1">
    <citation type="journal article" date="2019" name="Int. J. Syst. Evol. Microbiol.">
        <title>The Global Catalogue of Microorganisms (GCM) 10K type strain sequencing project: providing services to taxonomists for standard genome sequencing and annotation.</title>
        <authorList>
            <consortium name="The Broad Institute Genomics Platform"/>
            <consortium name="The Broad Institute Genome Sequencing Center for Infectious Disease"/>
            <person name="Wu L."/>
            <person name="Ma J."/>
        </authorList>
    </citation>
    <scope>NUCLEOTIDE SEQUENCE [LARGE SCALE GENOMIC DNA]</scope>
    <source>
        <strain evidence="4">CCUG 49560</strain>
    </source>
</reference>
<dbReference type="SUPFAM" id="SSF54637">
    <property type="entry name" value="Thioesterase/thiol ester dehydrase-isomerase"/>
    <property type="match status" value="2"/>
</dbReference>
<organism evidence="3 4">
    <name type="scientific">Sphaerisporangium corydalis</name>
    <dbReference type="NCBI Taxonomy" id="1441875"/>
    <lineage>
        <taxon>Bacteria</taxon>
        <taxon>Bacillati</taxon>
        <taxon>Actinomycetota</taxon>
        <taxon>Actinomycetes</taxon>
        <taxon>Streptosporangiales</taxon>
        <taxon>Streptosporangiaceae</taxon>
        <taxon>Sphaerisporangium</taxon>
    </lineage>
</organism>
<feature type="domain" description="Acyl-CoA thioesterase-like N-terminal HotDog" evidence="1">
    <location>
        <begin position="25"/>
        <end position="107"/>
    </location>
</feature>
<dbReference type="RefSeq" id="WP_262848694.1">
    <property type="nucleotide sequence ID" value="NZ_JANZYP010000076.1"/>
</dbReference>
<comment type="caution">
    <text evidence="3">The sequence shown here is derived from an EMBL/GenBank/DDBJ whole genome shotgun (WGS) entry which is preliminary data.</text>
</comment>
<proteinExistence type="predicted"/>
<dbReference type="Gene3D" id="2.40.160.210">
    <property type="entry name" value="Acyl-CoA thioesterase, double hotdog domain"/>
    <property type="match status" value="1"/>
</dbReference>
<accession>A0ABV9EN22</accession>
<dbReference type="Pfam" id="PF13622">
    <property type="entry name" value="4HBT_3"/>
    <property type="match status" value="1"/>
</dbReference>
<name>A0ABV9EN22_9ACTN</name>
<protein>
    <submittedName>
        <fullName evidence="3">Thioesterase family protein</fullName>
    </submittedName>
</protein>
<dbReference type="InterPro" id="IPR049449">
    <property type="entry name" value="TesB_ACOT8-like_N"/>
</dbReference>
<dbReference type="PANTHER" id="PTHR38110:SF1">
    <property type="entry name" value="THIOESTERASE DOMAIN-CONTAINING PROTEIN"/>
    <property type="match status" value="1"/>
</dbReference>
<feature type="domain" description="Acyl-CoA thioesterase-like C-terminal" evidence="2">
    <location>
        <begin position="139"/>
        <end position="266"/>
    </location>
</feature>